<keyword evidence="3" id="KW-1185">Reference proteome</keyword>
<sequence length="132" mass="15047">MEVWIPVFTSLISGVLAYFAATSKSKSEIKTSEIQAENEIMKIKEEARIENERLAERYNQDLEKMQRETDEKIRLMVAENDLKKGEKSSDITNEITKKAMENPGEFLSNMKDLGGLIDGLAGLEQTLNKYKK</sequence>
<dbReference type="RefSeq" id="WP_069640145.1">
    <property type="nucleotide sequence ID" value="NZ_JAFBEZ010000020.1"/>
</dbReference>
<proteinExistence type="predicted"/>
<protein>
    <submittedName>
        <fullName evidence="2">Uncharacterized protein</fullName>
    </submittedName>
</protein>
<accession>A0A1E5HBV4</accession>
<feature type="coiled-coil region" evidence="1">
    <location>
        <begin position="33"/>
        <end position="75"/>
    </location>
</feature>
<evidence type="ECO:0000313" key="2">
    <source>
        <dbReference type="EMBL" id="OEG22431.1"/>
    </source>
</evidence>
<dbReference type="OrthoDB" id="10012430at2"/>
<dbReference type="STRING" id="1131292.BCR24_15540"/>
<gene>
    <name evidence="2" type="ORF">BCR24_15540</name>
</gene>
<keyword evidence="1" id="KW-0175">Coiled coil</keyword>
<dbReference type="Proteomes" id="UP000094469">
    <property type="component" value="Unassembled WGS sequence"/>
</dbReference>
<organism evidence="2 3">
    <name type="scientific">Enterococcus ureilyticus</name>
    <dbReference type="NCBI Taxonomy" id="1131292"/>
    <lineage>
        <taxon>Bacteria</taxon>
        <taxon>Bacillati</taxon>
        <taxon>Bacillota</taxon>
        <taxon>Bacilli</taxon>
        <taxon>Lactobacillales</taxon>
        <taxon>Enterococcaceae</taxon>
        <taxon>Enterococcus</taxon>
    </lineage>
</organism>
<dbReference type="EMBL" id="MIKC01000017">
    <property type="protein sequence ID" value="OEG22431.1"/>
    <property type="molecule type" value="Genomic_DNA"/>
</dbReference>
<name>A0A1E5HBV4_9ENTE</name>
<reference evidence="3" key="1">
    <citation type="submission" date="2016-09" db="EMBL/GenBank/DDBJ databases">
        <authorList>
            <person name="Gulvik C.A."/>
        </authorList>
    </citation>
    <scope>NUCLEOTIDE SEQUENCE [LARGE SCALE GENOMIC DNA]</scope>
    <source>
        <strain evidence="3">LMG 26676</strain>
    </source>
</reference>
<dbReference type="AlphaFoldDB" id="A0A1E5HBV4"/>
<evidence type="ECO:0000256" key="1">
    <source>
        <dbReference type="SAM" id="Coils"/>
    </source>
</evidence>
<evidence type="ECO:0000313" key="3">
    <source>
        <dbReference type="Proteomes" id="UP000094469"/>
    </source>
</evidence>
<comment type="caution">
    <text evidence="2">The sequence shown here is derived from an EMBL/GenBank/DDBJ whole genome shotgun (WGS) entry which is preliminary data.</text>
</comment>